<accession>A0A6M2D8S7</accession>
<feature type="chain" id="PRO_5027073506" evidence="1">
    <location>
        <begin position="16"/>
        <end position="121"/>
    </location>
</feature>
<dbReference type="GO" id="GO:0003964">
    <property type="term" value="F:RNA-directed DNA polymerase activity"/>
    <property type="evidence" value="ECO:0007669"/>
    <property type="project" value="UniProtKB-KW"/>
</dbReference>
<dbReference type="GO" id="GO:0004519">
    <property type="term" value="F:endonuclease activity"/>
    <property type="evidence" value="ECO:0007669"/>
    <property type="project" value="UniProtKB-KW"/>
</dbReference>
<dbReference type="AlphaFoldDB" id="A0A6M2D8S7"/>
<keyword evidence="2" id="KW-0695">RNA-directed DNA polymerase</keyword>
<reference evidence="2" key="1">
    <citation type="submission" date="2019-09" db="EMBL/GenBank/DDBJ databases">
        <title>Organ-specific transcriptomic study of the physiology of the cattle tick, Rhipicephalus microplus.</title>
        <authorList>
            <person name="Tirloni L."/>
            <person name="Braz G."/>
            <person name="Gandara A.C.P."/>
            <person name="Sabadin G.A."/>
            <person name="da Silva R.M."/>
            <person name="Guizzo M.G."/>
            <person name="Machado J.A."/>
            <person name="Costa E.P."/>
            <person name="Gomes H.F."/>
            <person name="Moraes J."/>
            <person name="Mota M.B.S."/>
            <person name="Mesquita R.D."/>
            <person name="Alvarenga P.H."/>
            <person name="Alves F."/>
            <person name="Seixas A."/>
            <person name="da Fonseca R.N."/>
            <person name="Fogaca A."/>
            <person name="Logullo C."/>
            <person name="Tanaka A."/>
            <person name="Daffre S."/>
            <person name="Termignoni C."/>
            <person name="Vaz I.S.Jr."/>
            <person name="Oliveira P.L."/>
            <person name="Ribeiro J.M."/>
        </authorList>
    </citation>
    <scope>NUCLEOTIDE SEQUENCE</scope>
    <source>
        <strain evidence="2">Porto Alegre</strain>
    </source>
</reference>
<keyword evidence="2" id="KW-0808">Transferase</keyword>
<sequence length="121" mass="13759">MFCFFFFFFSTMISLAPVCPLIHSALFLSLKVTATIFFPLGWSTFGKHSQLMTGRLPLSLKRKVYNSCILPVLSYGAETWRPTKRVQLKSRTTQRAMGIQLVTLNDQWSSCLRATCPSPRS</sequence>
<evidence type="ECO:0000313" key="2">
    <source>
        <dbReference type="EMBL" id="NOV42673.1"/>
    </source>
</evidence>
<feature type="signal peptide" evidence="1">
    <location>
        <begin position="1"/>
        <end position="15"/>
    </location>
</feature>
<name>A0A6M2D8S7_RHIMP</name>
<proteinExistence type="predicted"/>
<keyword evidence="1" id="KW-0732">Signal</keyword>
<protein>
    <submittedName>
        <fullName evidence="2">Putative endonuclease-reverse transcriptase</fullName>
    </submittedName>
</protein>
<keyword evidence="2" id="KW-0548">Nucleotidyltransferase</keyword>
<evidence type="ECO:0000256" key="1">
    <source>
        <dbReference type="SAM" id="SignalP"/>
    </source>
</evidence>
<dbReference type="EMBL" id="GHWJ01009936">
    <property type="protein sequence ID" value="NOV42673.1"/>
    <property type="molecule type" value="Transcribed_RNA"/>
</dbReference>
<keyword evidence="2" id="KW-0378">Hydrolase</keyword>
<keyword evidence="2" id="KW-0540">Nuclease</keyword>
<organism evidence="2">
    <name type="scientific">Rhipicephalus microplus</name>
    <name type="common">Cattle tick</name>
    <name type="synonym">Boophilus microplus</name>
    <dbReference type="NCBI Taxonomy" id="6941"/>
    <lineage>
        <taxon>Eukaryota</taxon>
        <taxon>Metazoa</taxon>
        <taxon>Ecdysozoa</taxon>
        <taxon>Arthropoda</taxon>
        <taxon>Chelicerata</taxon>
        <taxon>Arachnida</taxon>
        <taxon>Acari</taxon>
        <taxon>Parasitiformes</taxon>
        <taxon>Ixodida</taxon>
        <taxon>Ixodoidea</taxon>
        <taxon>Ixodidae</taxon>
        <taxon>Rhipicephalinae</taxon>
        <taxon>Rhipicephalus</taxon>
        <taxon>Boophilus</taxon>
    </lineage>
</organism>
<keyword evidence="2" id="KW-0255">Endonuclease</keyword>